<sequence>MQADAFAVKLGYKSALRSVLVKKQMENLMEFNADPWYYAYRVIQPPAVLRLTAMDELDKKAD</sequence>
<keyword evidence="1" id="KW-0378">Hydrolase</keyword>
<proteinExistence type="predicted"/>
<dbReference type="PANTHER" id="PTHR10120">
    <property type="entry name" value="CAAX PRENYL PROTEASE 1"/>
    <property type="match status" value="1"/>
</dbReference>
<evidence type="ECO:0000313" key="1">
    <source>
        <dbReference type="EMBL" id="RHN39853.1"/>
    </source>
</evidence>
<dbReference type="AlphaFoldDB" id="A0A396GGW1"/>
<protein>
    <submittedName>
        <fullName evidence="1">Putative ste24 endopeptidase</fullName>
        <ecNumber evidence="1">3.4.24.84</ecNumber>
    </submittedName>
</protein>
<dbReference type="GO" id="GO:0016787">
    <property type="term" value="F:hydrolase activity"/>
    <property type="evidence" value="ECO:0007669"/>
    <property type="project" value="UniProtKB-KW"/>
</dbReference>
<dbReference type="EC" id="3.4.24.84" evidence="1"/>
<dbReference type="Proteomes" id="UP000265566">
    <property type="component" value="Chromosome 8"/>
</dbReference>
<organism evidence="1 2">
    <name type="scientific">Medicago truncatula</name>
    <name type="common">Barrel medic</name>
    <name type="synonym">Medicago tribuloides</name>
    <dbReference type="NCBI Taxonomy" id="3880"/>
    <lineage>
        <taxon>Eukaryota</taxon>
        <taxon>Viridiplantae</taxon>
        <taxon>Streptophyta</taxon>
        <taxon>Embryophyta</taxon>
        <taxon>Tracheophyta</taxon>
        <taxon>Spermatophyta</taxon>
        <taxon>Magnoliopsida</taxon>
        <taxon>eudicotyledons</taxon>
        <taxon>Gunneridae</taxon>
        <taxon>Pentapetalae</taxon>
        <taxon>rosids</taxon>
        <taxon>fabids</taxon>
        <taxon>Fabales</taxon>
        <taxon>Fabaceae</taxon>
        <taxon>Papilionoideae</taxon>
        <taxon>50 kb inversion clade</taxon>
        <taxon>NPAAA clade</taxon>
        <taxon>Hologalegina</taxon>
        <taxon>IRL clade</taxon>
        <taxon>Trifolieae</taxon>
        <taxon>Medicago</taxon>
    </lineage>
</organism>
<name>A0A396GGW1_MEDTR</name>
<dbReference type="Gramene" id="rna45931">
    <property type="protein sequence ID" value="RHN39853.1"/>
    <property type="gene ID" value="gene45931"/>
</dbReference>
<evidence type="ECO:0000313" key="2">
    <source>
        <dbReference type="Proteomes" id="UP000265566"/>
    </source>
</evidence>
<accession>A0A396GGW1</accession>
<comment type="caution">
    <text evidence="1">The sequence shown here is derived from an EMBL/GenBank/DDBJ whole genome shotgun (WGS) entry which is preliminary data.</text>
</comment>
<dbReference type="EMBL" id="PSQE01000008">
    <property type="protein sequence ID" value="RHN39853.1"/>
    <property type="molecule type" value="Genomic_DNA"/>
</dbReference>
<reference evidence="2" key="1">
    <citation type="journal article" date="2018" name="Nat. Plants">
        <title>Whole-genome landscape of Medicago truncatula symbiotic genes.</title>
        <authorList>
            <person name="Pecrix Y."/>
            <person name="Staton S.E."/>
            <person name="Sallet E."/>
            <person name="Lelandais-Briere C."/>
            <person name="Moreau S."/>
            <person name="Carrere S."/>
            <person name="Blein T."/>
            <person name="Jardinaud M.F."/>
            <person name="Latrasse D."/>
            <person name="Zouine M."/>
            <person name="Zahm M."/>
            <person name="Kreplak J."/>
            <person name="Mayjonade B."/>
            <person name="Satge C."/>
            <person name="Perez M."/>
            <person name="Cauet S."/>
            <person name="Marande W."/>
            <person name="Chantry-Darmon C."/>
            <person name="Lopez-Roques C."/>
            <person name="Bouchez O."/>
            <person name="Berard A."/>
            <person name="Debelle F."/>
            <person name="Munos S."/>
            <person name="Bendahmane A."/>
            <person name="Berges H."/>
            <person name="Niebel A."/>
            <person name="Buitink J."/>
            <person name="Frugier F."/>
            <person name="Benhamed M."/>
            <person name="Crespi M."/>
            <person name="Gouzy J."/>
            <person name="Gamas P."/>
        </authorList>
    </citation>
    <scope>NUCLEOTIDE SEQUENCE [LARGE SCALE GENOMIC DNA]</scope>
    <source>
        <strain evidence="2">cv. Jemalong A17</strain>
    </source>
</reference>
<gene>
    <name evidence="1" type="ORF">MtrunA17_Chr8g0348441</name>
</gene>